<dbReference type="Proteomes" id="UP000006671">
    <property type="component" value="Unassembled WGS sequence"/>
</dbReference>
<protein>
    <submittedName>
        <fullName evidence="1">Predicted protein</fullName>
    </submittedName>
</protein>
<dbReference type="VEuPathDB" id="AmoebaDB:NAEGRDRAFT_66056"/>
<keyword evidence="2" id="KW-1185">Reference proteome</keyword>
<evidence type="ECO:0000313" key="2">
    <source>
        <dbReference type="Proteomes" id="UP000006671"/>
    </source>
</evidence>
<accession>D2VB18</accession>
<dbReference type="KEGG" id="ngr:NAEGRDRAFT_66056"/>
<reference evidence="1 2" key="1">
    <citation type="journal article" date="2010" name="Cell">
        <title>The genome of Naegleria gruberi illuminates early eukaryotic versatility.</title>
        <authorList>
            <person name="Fritz-Laylin L.K."/>
            <person name="Prochnik S.E."/>
            <person name="Ginger M.L."/>
            <person name="Dacks J.B."/>
            <person name="Carpenter M.L."/>
            <person name="Field M.C."/>
            <person name="Kuo A."/>
            <person name="Paredez A."/>
            <person name="Chapman J."/>
            <person name="Pham J."/>
            <person name="Shu S."/>
            <person name="Neupane R."/>
            <person name="Cipriano M."/>
            <person name="Mancuso J."/>
            <person name="Tu H."/>
            <person name="Salamov A."/>
            <person name="Lindquist E."/>
            <person name="Shapiro H."/>
            <person name="Lucas S."/>
            <person name="Grigoriev I.V."/>
            <person name="Cande W.Z."/>
            <person name="Fulton C."/>
            <person name="Rokhsar D.S."/>
            <person name="Dawson S.C."/>
        </authorList>
    </citation>
    <scope>NUCLEOTIDE SEQUENCE [LARGE SCALE GENOMIC DNA]</scope>
    <source>
        <strain evidence="1 2">NEG-M</strain>
    </source>
</reference>
<dbReference type="GeneID" id="8848504"/>
<evidence type="ECO:0000313" key="1">
    <source>
        <dbReference type="EMBL" id="EFC46045.1"/>
    </source>
</evidence>
<gene>
    <name evidence="1" type="ORF">NAEGRDRAFT_66056</name>
</gene>
<dbReference type="RefSeq" id="XP_002678789.1">
    <property type="nucleotide sequence ID" value="XM_002678743.1"/>
</dbReference>
<proteinExistence type="predicted"/>
<organism evidence="2">
    <name type="scientific">Naegleria gruberi</name>
    <name type="common">Amoeba</name>
    <dbReference type="NCBI Taxonomy" id="5762"/>
    <lineage>
        <taxon>Eukaryota</taxon>
        <taxon>Discoba</taxon>
        <taxon>Heterolobosea</taxon>
        <taxon>Tetramitia</taxon>
        <taxon>Eutetramitia</taxon>
        <taxon>Vahlkampfiidae</taxon>
        <taxon>Naegleria</taxon>
    </lineage>
</organism>
<dbReference type="AlphaFoldDB" id="D2VB18"/>
<sequence>MKRRRILHLKLYDPSKLPLTPNTNSKSFEVEKPIFVHSNNDSKFIEGCEWIYKCPLKYEELSFLKENSRLCKECSKVVYFVNNIEDFTEKIEEGKCVAYQAKVKTNYVIHMGRKCF</sequence>
<dbReference type="EMBL" id="GG738860">
    <property type="protein sequence ID" value="EFC46045.1"/>
    <property type="molecule type" value="Genomic_DNA"/>
</dbReference>
<dbReference type="OrthoDB" id="10485717at2759"/>
<dbReference type="InParanoid" id="D2VB18"/>
<name>D2VB18_NAEGR</name>